<protein>
    <submittedName>
        <fullName evidence="3">NmrA family NAD(P)-binding protein</fullName>
    </submittedName>
</protein>
<keyword evidence="4" id="KW-1185">Reference proteome</keyword>
<dbReference type="InterPro" id="IPR011042">
    <property type="entry name" value="6-blade_b-propeller_TolB-like"/>
</dbReference>
<gene>
    <name evidence="3" type="ORF">ACFSKW_32850</name>
</gene>
<evidence type="ECO:0000256" key="1">
    <source>
        <dbReference type="SAM" id="MobiDB-lite"/>
    </source>
</evidence>
<feature type="domain" description="NmrA-like" evidence="2">
    <location>
        <begin position="5"/>
        <end position="77"/>
    </location>
</feature>
<dbReference type="Proteomes" id="UP001597368">
    <property type="component" value="Unassembled WGS sequence"/>
</dbReference>
<dbReference type="SUPFAM" id="SSF51735">
    <property type="entry name" value="NAD(P)-binding Rossmann-fold domains"/>
    <property type="match status" value="1"/>
</dbReference>
<dbReference type="SUPFAM" id="SSF63829">
    <property type="entry name" value="Calcium-dependent phosphotriesterase"/>
    <property type="match status" value="1"/>
</dbReference>
<dbReference type="InterPro" id="IPR008030">
    <property type="entry name" value="NmrA-like"/>
</dbReference>
<accession>A0ABW4T3D5</accession>
<name>A0ABW4T3D5_9ACTN</name>
<evidence type="ECO:0000259" key="2">
    <source>
        <dbReference type="Pfam" id="PF05368"/>
    </source>
</evidence>
<sequence length="430" mass="45145">MSVSRTVLITGATGTVSTALMHALDGADVDLRALIHEESRADGPHEQGAEVFVGDLDDARSLPPAFEGVQDVWLLTPNGPRASEHSMNAVWAARLPSLDKKQRHSTGLTELERGHQMMRSVRRLGAVLAALTLAVTVGGSAGAASDPRAGTSPTSISLPDGFRPEGIAIGPGPFAFIGSMADGSIYRADLRTGRGAIVSRGPGTPSLGMKTDPRGRLFVAGGTGGDARVIDSRTGRVLASYRLTTGAAFVNDVILTQGAAWFTDSTNPVLYKLPLRGGRLPAAAQRIPLTGDLVYGAGFNANGITPTPDGQGLIIVQSNTGGLFRVDLSGRTRRVNLHGESLPDGDGLLLRGRTLFAVENGVQNGRSAVTVLRLNATGTDGRVVRRVSDPRFDIPATVAAFGPRLYLPNARFTTKQTPRTPYIAVAIPRP</sequence>
<dbReference type="Gene3D" id="3.40.50.720">
    <property type="entry name" value="NAD(P)-binding Rossmann-like Domain"/>
    <property type="match status" value="1"/>
</dbReference>
<reference evidence="4" key="1">
    <citation type="journal article" date="2019" name="Int. J. Syst. Evol. Microbiol.">
        <title>The Global Catalogue of Microorganisms (GCM) 10K type strain sequencing project: providing services to taxonomists for standard genome sequencing and annotation.</title>
        <authorList>
            <consortium name="The Broad Institute Genomics Platform"/>
            <consortium name="The Broad Institute Genome Sequencing Center for Infectious Disease"/>
            <person name="Wu L."/>
            <person name="Ma J."/>
        </authorList>
    </citation>
    <scope>NUCLEOTIDE SEQUENCE [LARGE SCALE GENOMIC DNA]</scope>
    <source>
        <strain evidence="4">ICMP 6774ER</strain>
    </source>
</reference>
<dbReference type="InterPro" id="IPR036291">
    <property type="entry name" value="NAD(P)-bd_dom_sf"/>
</dbReference>
<proteinExistence type="predicted"/>
<dbReference type="Gene3D" id="2.120.10.30">
    <property type="entry name" value="TolB, C-terminal domain"/>
    <property type="match status" value="1"/>
</dbReference>
<evidence type="ECO:0000313" key="3">
    <source>
        <dbReference type="EMBL" id="MFD1936271.1"/>
    </source>
</evidence>
<organism evidence="3 4">
    <name type="scientific">Nonomuraea mangrovi</name>
    <dbReference type="NCBI Taxonomy" id="2316207"/>
    <lineage>
        <taxon>Bacteria</taxon>
        <taxon>Bacillati</taxon>
        <taxon>Actinomycetota</taxon>
        <taxon>Actinomycetes</taxon>
        <taxon>Streptosporangiales</taxon>
        <taxon>Streptosporangiaceae</taxon>
        <taxon>Nonomuraea</taxon>
    </lineage>
</organism>
<comment type="caution">
    <text evidence="3">The sequence shown here is derived from an EMBL/GenBank/DDBJ whole genome shotgun (WGS) entry which is preliminary data.</text>
</comment>
<dbReference type="Pfam" id="PF05368">
    <property type="entry name" value="NmrA"/>
    <property type="match status" value="1"/>
</dbReference>
<evidence type="ECO:0000313" key="4">
    <source>
        <dbReference type="Proteomes" id="UP001597368"/>
    </source>
</evidence>
<dbReference type="EMBL" id="JBHUFV010000050">
    <property type="protein sequence ID" value="MFD1936271.1"/>
    <property type="molecule type" value="Genomic_DNA"/>
</dbReference>
<feature type="region of interest" description="Disordered" evidence="1">
    <location>
        <begin position="140"/>
        <end position="162"/>
    </location>
</feature>